<reference evidence="1" key="1">
    <citation type="submission" date="2019-08" db="EMBL/GenBank/DDBJ databases">
        <authorList>
            <person name="Kucharzyk K."/>
            <person name="Murdoch R.W."/>
            <person name="Higgins S."/>
            <person name="Loffler F."/>
        </authorList>
    </citation>
    <scope>NUCLEOTIDE SEQUENCE</scope>
</reference>
<gene>
    <name evidence="1" type="ORF">SDC9_152965</name>
</gene>
<sequence length="257" mass="29291">MYHDMLELDTVVLPKIFLGDWYIRSAINRGLPLNTVIDANILTQLFDENAVSQFSESTLLIPVLKYEPSFFRQILSYAESGGRVLLYGSVDCCPQFFLDALGLTMTTPITGNCQIATNLPMDFYSNQQIPSLLRHCQDFSDGGIDTIANRPEEVLITANQESEERTYAICTRIGNGTLAWIRASNSFESPIQTQLPIDLDHVNIFVLQFSYGRCFLCSELIFLSRDQILRMTNQCRSSHEMNMPIGLQDMYPILRFW</sequence>
<name>A0A645EWV9_9ZZZZ</name>
<protein>
    <submittedName>
        <fullName evidence="1">Uncharacterized protein</fullName>
    </submittedName>
</protein>
<accession>A0A645EWV9</accession>
<organism evidence="1">
    <name type="scientific">bioreactor metagenome</name>
    <dbReference type="NCBI Taxonomy" id="1076179"/>
    <lineage>
        <taxon>unclassified sequences</taxon>
        <taxon>metagenomes</taxon>
        <taxon>ecological metagenomes</taxon>
    </lineage>
</organism>
<comment type="caution">
    <text evidence="1">The sequence shown here is derived from an EMBL/GenBank/DDBJ whole genome shotgun (WGS) entry which is preliminary data.</text>
</comment>
<dbReference type="AlphaFoldDB" id="A0A645EWV9"/>
<proteinExistence type="predicted"/>
<evidence type="ECO:0000313" key="1">
    <source>
        <dbReference type="EMBL" id="MPN05712.1"/>
    </source>
</evidence>
<dbReference type="EMBL" id="VSSQ01051620">
    <property type="protein sequence ID" value="MPN05712.1"/>
    <property type="molecule type" value="Genomic_DNA"/>
</dbReference>